<name>A0A7J7HKC9_CAMSI</name>
<organism evidence="1 2">
    <name type="scientific">Camellia sinensis</name>
    <name type="common">Tea plant</name>
    <name type="synonym">Thea sinensis</name>
    <dbReference type="NCBI Taxonomy" id="4442"/>
    <lineage>
        <taxon>Eukaryota</taxon>
        <taxon>Viridiplantae</taxon>
        <taxon>Streptophyta</taxon>
        <taxon>Embryophyta</taxon>
        <taxon>Tracheophyta</taxon>
        <taxon>Spermatophyta</taxon>
        <taxon>Magnoliopsida</taxon>
        <taxon>eudicotyledons</taxon>
        <taxon>Gunneridae</taxon>
        <taxon>Pentapetalae</taxon>
        <taxon>asterids</taxon>
        <taxon>Ericales</taxon>
        <taxon>Theaceae</taxon>
        <taxon>Camellia</taxon>
    </lineage>
</organism>
<keyword evidence="2" id="KW-1185">Reference proteome</keyword>
<evidence type="ECO:0000313" key="2">
    <source>
        <dbReference type="Proteomes" id="UP000593564"/>
    </source>
</evidence>
<comment type="caution">
    <text evidence="1">The sequence shown here is derived from an EMBL/GenBank/DDBJ whole genome shotgun (WGS) entry which is preliminary data.</text>
</comment>
<protein>
    <submittedName>
        <fullName evidence="1">Uncharacterized protein</fullName>
    </submittedName>
</protein>
<sequence length="50" mass="5809">MKIFTVLLTEGFTNCLILIGYSALTIYHDNIEQDCSQMQTELREREDIPT</sequence>
<dbReference type="EMBL" id="JACBKZ010000003">
    <property type="protein sequence ID" value="KAF5953293.1"/>
    <property type="molecule type" value="Genomic_DNA"/>
</dbReference>
<dbReference type="Proteomes" id="UP000593564">
    <property type="component" value="Unassembled WGS sequence"/>
</dbReference>
<dbReference type="AlphaFoldDB" id="A0A7J7HKC9"/>
<reference evidence="1 2" key="2">
    <citation type="submission" date="2020-07" db="EMBL/GenBank/DDBJ databases">
        <title>Genome assembly of wild tea tree DASZ reveals pedigree and selection history of tea varieties.</title>
        <authorList>
            <person name="Zhang W."/>
        </authorList>
    </citation>
    <scope>NUCLEOTIDE SEQUENCE [LARGE SCALE GENOMIC DNA]</scope>
    <source>
        <strain evidence="2">cv. G240</strain>
        <tissue evidence="1">Leaf</tissue>
    </source>
</reference>
<evidence type="ECO:0000313" key="1">
    <source>
        <dbReference type="EMBL" id="KAF5953293.1"/>
    </source>
</evidence>
<reference evidence="2" key="1">
    <citation type="journal article" date="2020" name="Nat. Commun.">
        <title>Genome assembly of wild tea tree DASZ reveals pedigree and selection history of tea varieties.</title>
        <authorList>
            <person name="Zhang W."/>
            <person name="Zhang Y."/>
            <person name="Qiu H."/>
            <person name="Guo Y."/>
            <person name="Wan H."/>
            <person name="Zhang X."/>
            <person name="Scossa F."/>
            <person name="Alseekh S."/>
            <person name="Zhang Q."/>
            <person name="Wang P."/>
            <person name="Xu L."/>
            <person name="Schmidt M.H."/>
            <person name="Jia X."/>
            <person name="Li D."/>
            <person name="Zhu A."/>
            <person name="Guo F."/>
            <person name="Chen W."/>
            <person name="Ni D."/>
            <person name="Usadel B."/>
            <person name="Fernie A.R."/>
            <person name="Wen W."/>
        </authorList>
    </citation>
    <scope>NUCLEOTIDE SEQUENCE [LARGE SCALE GENOMIC DNA]</scope>
    <source>
        <strain evidence="2">cv. G240</strain>
    </source>
</reference>
<accession>A0A7J7HKC9</accession>
<gene>
    <name evidence="1" type="ORF">HYC85_006149</name>
</gene>
<proteinExistence type="predicted"/>